<gene>
    <name evidence="8" type="ORF">Ocin01_14235</name>
</gene>
<evidence type="ECO:0000256" key="3">
    <source>
        <dbReference type="ARBA" id="ARBA00022801"/>
    </source>
</evidence>
<feature type="chain" id="PRO_5008904040" evidence="6">
    <location>
        <begin position="17"/>
        <end position="425"/>
    </location>
</feature>
<keyword evidence="3" id="KW-0378">Hydrolase</keyword>
<proteinExistence type="inferred from homology"/>
<dbReference type="InterPro" id="IPR015500">
    <property type="entry name" value="Peptidase_S8_subtilisin-rel"/>
</dbReference>
<keyword evidence="2" id="KW-0645">Protease</keyword>
<comment type="similarity">
    <text evidence="1 5">Belongs to the peptidase S8 family.</text>
</comment>
<dbReference type="AlphaFoldDB" id="A0A1D2MHG0"/>
<dbReference type="Pfam" id="PF00082">
    <property type="entry name" value="Peptidase_S8"/>
    <property type="match status" value="1"/>
</dbReference>
<evidence type="ECO:0000256" key="2">
    <source>
        <dbReference type="ARBA" id="ARBA00022670"/>
    </source>
</evidence>
<dbReference type="PANTHER" id="PTHR43806">
    <property type="entry name" value="PEPTIDASE S8"/>
    <property type="match status" value="1"/>
</dbReference>
<dbReference type="PRINTS" id="PR00723">
    <property type="entry name" value="SUBTILISIN"/>
</dbReference>
<dbReference type="EMBL" id="LJIJ01001225">
    <property type="protein sequence ID" value="ODM92448.1"/>
    <property type="molecule type" value="Genomic_DNA"/>
</dbReference>
<dbReference type="Proteomes" id="UP000094527">
    <property type="component" value="Unassembled WGS sequence"/>
</dbReference>
<dbReference type="InterPro" id="IPR000209">
    <property type="entry name" value="Peptidase_S8/S53_dom"/>
</dbReference>
<keyword evidence="4" id="KW-0720">Serine protease</keyword>
<dbReference type="InterPro" id="IPR050131">
    <property type="entry name" value="Peptidase_S8_subtilisin-like"/>
</dbReference>
<evidence type="ECO:0000313" key="8">
    <source>
        <dbReference type="EMBL" id="ODM92448.1"/>
    </source>
</evidence>
<dbReference type="OrthoDB" id="7775224at2759"/>
<evidence type="ECO:0000256" key="5">
    <source>
        <dbReference type="PROSITE-ProRule" id="PRU01240"/>
    </source>
</evidence>
<reference evidence="8 9" key="1">
    <citation type="journal article" date="2016" name="Genome Biol. Evol.">
        <title>Gene Family Evolution Reflects Adaptation to Soil Environmental Stressors in the Genome of the Collembolan Orchesella cincta.</title>
        <authorList>
            <person name="Faddeeva-Vakhrusheva A."/>
            <person name="Derks M.F."/>
            <person name="Anvar S.Y."/>
            <person name="Agamennone V."/>
            <person name="Suring W."/>
            <person name="Smit S."/>
            <person name="van Straalen N.M."/>
            <person name="Roelofs D."/>
        </authorList>
    </citation>
    <scope>NUCLEOTIDE SEQUENCE [LARGE SCALE GENOMIC DNA]</scope>
    <source>
        <tissue evidence="8">Mixed pool</tissue>
    </source>
</reference>
<sequence>MFRQLVIAALVGVALSAPSNKVDQSLAKALKTQGSANVVVIFKQDTSDVINAIHSGRFASRGQKITSLKAGLEQLASTSQKNVVSLLNSKDAKFTSFWINNQVFVKDASAQLVQSIAALSEVAEVRQEQTLYIDEPIPASSQINAEWGIEKIEADAAWTLPGGNNGQGIVVATIDTGVRATHESLRNNFRSAKGWRDPYDNSASPTDGNGHGTHTMGTIAGGGGIGVAPGAQWISCRGCGSNACTEEALVECGQFVTCPTDSDGSNADCDQAPNLVSNSWGGGQGATFYNAVINAWRAANIVPIFAQGNAGPSCATANSPGDSSSVIGVGATTAADGIASFSSLGPAVGGGVKPTSLPWTKPLLLSRDPSLSYDQVKNLLQNNADRDLQTADTCGGIPSDTFPNNVYGSGRINARKALAAAISGF</sequence>
<feature type="domain" description="Peptidase S8/S53" evidence="7">
    <location>
        <begin position="166"/>
        <end position="354"/>
    </location>
</feature>
<dbReference type="GO" id="GO:0004252">
    <property type="term" value="F:serine-type endopeptidase activity"/>
    <property type="evidence" value="ECO:0007669"/>
    <property type="project" value="InterPro"/>
</dbReference>
<keyword evidence="9" id="KW-1185">Reference proteome</keyword>
<evidence type="ECO:0000256" key="4">
    <source>
        <dbReference type="ARBA" id="ARBA00022825"/>
    </source>
</evidence>
<dbReference type="STRING" id="48709.A0A1D2MHG0"/>
<name>A0A1D2MHG0_ORCCI</name>
<keyword evidence="6" id="KW-0732">Signal</keyword>
<dbReference type="InterPro" id="IPR036852">
    <property type="entry name" value="Peptidase_S8/S53_dom_sf"/>
</dbReference>
<comment type="caution">
    <text evidence="5">Lacks conserved residue(s) required for the propagation of feature annotation.</text>
</comment>
<comment type="caution">
    <text evidence="8">The sequence shown here is derived from an EMBL/GenBank/DDBJ whole genome shotgun (WGS) entry which is preliminary data.</text>
</comment>
<evidence type="ECO:0000313" key="9">
    <source>
        <dbReference type="Proteomes" id="UP000094527"/>
    </source>
</evidence>
<evidence type="ECO:0000259" key="7">
    <source>
        <dbReference type="Pfam" id="PF00082"/>
    </source>
</evidence>
<dbReference type="PROSITE" id="PS51892">
    <property type="entry name" value="SUBTILASE"/>
    <property type="match status" value="1"/>
</dbReference>
<accession>A0A1D2MHG0</accession>
<dbReference type="GO" id="GO:0006508">
    <property type="term" value="P:proteolysis"/>
    <property type="evidence" value="ECO:0007669"/>
    <property type="project" value="UniProtKB-KW"/>
</dbReference>
<dbReference type="SUPFAM" id="SSF52743">
    <property type="entry name" value="Subtilisin-like"/>
    <property type="match status" value="1"/>
</dbReference>
<dbReference type="OMA" id="KGAPNCG"/>
<dbReference type="PANTHER" id="PTHR43806:SF67">
    <property type="entry name" value="EGF-LIKE DOMAIN-CONTAINING PROTEIN"/>
    <property type="match status" value="1"/>
</dbReference>
<dbReference type="Gene3D" id="3.40.50.200">
    <property type="entry name" value="Peptidase S8/S53 domain"/>
    <property type="match status" value="1"/>
</dbReference>
<evidence type="ECO:0000256" key="1">
    <source>
        <dbReference type="ARBA" id="ARBA00011073"/>
    </source>
</evidence>
<protein>
    <submittedName>
        <fullName evidence="8">Bacillopeptidase F</fullName>
    </submittedName>
</protein>
<evidence type="ECO:0000256" key="6">
    <source>
        <dbReference type="SAM" id="SignalP"/>
    </source>
</evidence>
<organism evidence="8 9">
    <name type="scientific">Orchesella cincta</name>
    <name type="common">Springtail</name>
    <name type="synonym">Podura cincta</name>
    <dbReference type="NCBI Taxonomy" id="48709"/>
    <lineage>
        <taxon>Eukaryota</taxon>
        <taxon>Metazoa</taxon>
        <taxon>Ecdysozoa</taxon>
        <taxon>Arthropoda</taxon>
        <taxon>Hexapoda</taxon>
        <taxon>Collembola</taxon>
        <taxon>Entomobryomorpha</taxon>
        <taxon>Entomobryoidea</taxon>
        <taxon>Orchesellidae</taxon>
        <taxon>Orchesellinae</taxon>
        <taxon>Orchesella</taxon>
    </lineage>
</organism>
<feature type="signal peptide" evidence="6">
    <location>
        <begin position="1"/>
        <end position="16"/>
    </location>
</feature>